<comment type="catalytic activity">
    <reaction evidence="6 8">
        <text>(sulfur carrier)-H + L-cysteine = (sulfur carrier)-SH + L-alanine</text>
        <dbReference type="Rhea" id="RHEA:43892"/>
        <dbReference type="Rhea" id="RHEA-COMP:14737"/>
        <dbReference type="Rhea" id="RHEA-COMP:14739"/>
        <dbReference type="ChEBI" id="CHEBI:29917"/>
        <dbReference type="ChEBI" id="CHEBI:35235"/>
        <dbReference type="ChEBI" id="CHEBI:57972"/>
        <dbReference type="ChEBI" id="CHEBI:64428"/>
        <dbReference type="EC" id="2.8.1.7"/>
    </reaction>
</comment>
<dbReference type="InterPro" id="IPR015424">
    <property type="entry name" value="PyrdxlP-dep_Trfase"/>
</dbReference>
<dbReference type="InterPro" id="IPR020578">
    <property type="entry name" value="Aminotrans_V_PyrdxlP_BS"/>
</dbReference>
<dbReference type="AlphaFoldDB" id="A0A1F4WKX1"/>
<keyword evidence="4 8" id="KW-0808">Transferase</keyword>
<dbReference type="EMBL" id="MEWA01000011">
    <property type="protein sequence ID" value="OGC70041.1"/>
    <property type="molecule type" value="Genomic_DNA"/>
</dbReference>
<evidence type="ECO:0000259" key="9">
    <source>
        <dbReference type="Pfam" id="PF00266"/>
    </source>
</evidence>
<evidence type="ECO:0000256" key="3">
    <source>
        <dbReference type="ARBA" id="ARBA00012239"/>
    </source>
</evidence>
<evidence type="ECO:0000256" key="2">
    <source>
        <dbReference type="ARBA" id="ARBA00010447"/>
    </source>
</evidence>
<dbReference type="PANTHER" id="PTHR43586:SF8">
    <property type="entry name" value="CYSTEINE DESULFURASE 1, CHLOROPLASTIC"/>
    <property type="match status" value="1"/>
</dbReference>
<keyword evidence="5 8" id="KW-0663">Pyridoxal phosphate</keyword>
<dbReference type="InterPro" id="IPR015421">
    <property type="entry name" value="PyrdxlP-dep_Trfase_major"/>
</dbReference>
<dbReference type="NCBIfam" id="TIGR01979">
    <property type="entry name" value="sufS"/>
    <property type="match status" value="1"/>
</dbReference>
<evidence type="ECO:0000313" key="11">
    <source>
        <dbReference type="Proteomes" id="UP000179113"/>
    </source>
</evidence>
<dbReference type="Pfam" id="PF00266">
    <property type="entry name" value="Aminotran_5"/>
    <property type="match status" value="1"/>
</dbReference>
<reference evidence="10 11" key="1">
    <citation type="journal article" date="2016" name="Nat. Commun.">
        <title>Thousands of microbial genomes shed light on interconnected biogeochemical processes in an aquifer system.</title>
        <authorList>
            <person name="Anantharaman K."/>
            <person name="Brown C.T."/>
            <person name="Hug L.A."/>
            <person name="Sharon I."/>
            <person name="Castelle C.J."/>
            <person name="Probst A.J."/>
            <person name="Thomas B.C."/>
            <person name="Singh A."/>
            <person name="Wilkins M.J."/>
            <person name="Karaoz U."/>
            <person name="Brodie E.L."/>
            <person name="Williams K.H."/>
            <person name="Hubbard S.S."/>
            <person name="Banfield J.F."/>
        </authorList>
    </citation>
    <scope>NUCLEOTIDE SEQUENCE [LARGE SCALE GENOMIC DNA]</scope>
</reference>
<organism evidence="10 11">
    <name type="scientific">candidate division WWE3 bacterium RIFOXYC1_FULL_39_7</name>
    <dbReference type="NCBI Taxonomy" id="1802643"/>
    <lineage>
        <taxon>Bacteria</taxon>
        <taxon>Katanobacteria</taxon>
    </lineage>
</organism>
<protein>
    <recommendedName>
        <fullName evidence="3 8">Cysteine desulfurase</fullName>
        <ecNumber evidence="3 8">2.8.1.7</ecNumber>
    </recommendedName>
</protein>
<dbReference type="InterPro" id="IPR010970">
    <property type="entry name" value="Cys_dSase_SufS"/>
</dbReference>
<dbReference type="InterPro" id="IPR015422">
    <property type="entry name" value="PyrdxlP-dep_Trfase_small"/>
</dbReference>
<dbReference type="GO" id="GO:0031071">
    <property type="term" value="F:cysteine desulfurase activity"/>
    <property type="evidence" value="ECO:0007669"/>
    <property type="project" value="UniProtKB-UniRule"/>
</dbReference>
<accession>A0A1F4WKX1</accession>
<evidence type="ECO:0000313" key="10">
    <source>
        <dbReference type="EMBL" id="OGC70041.1"/>
    </source>
</evidence>
<dbReference type="GO" id="GO:0006534">
    <property type="term" value="P:cysteine metabolic process"/>
    <property type="evidence" value="ECO:0007669"/>
    <property type="project" value="UniProtKB-UniRule"/>
</dbReference>
<evidence type="ECO:0000256" key="4">
    <source>
        <dbReference type="ARBA" id="ARBA00022679"/>
    </source>
</evidence>
<evidence type="ECO:0000256" key="8">
    <source>
        <dbReference type="RuleBase" id="RU004506"/>
    </source>
</evidence>
<evidence type="ECO:0000256" key="7">
    <source>
        <dbReference type="RuleBase" id="RU004504"/>
    </source>
</evidence>
<name>A0A1F4WKX1_UNCKA</name>
<dbReference type="SUPFAM" id="SSF53383">
    <property type="entry name" value="PLP-dependent transferases"/>
    <property type="match status" value="1"/>
</dbReference>
<comment type="function">
    <text evidence="8">Catalyzes the removal of elemental sulfur and selenium atoms from L-cysteine, L-cystine, L-selenocysteine, and L-selenocystine to produce L-alanine.</text>
</comment>
<dbReference type="PROSITE" id="PS00595">
    <property type="entry name" value="AA_TRANSFER_CLASS_5"/>
    <property type="match status" value="1"/>
</dbReference>
<sequence>MEVNKIREDFPILRKKVNNHDLVYLDNAATSQKPARVVKAIEDFYFNYNANVHRGLHTLSEEASEMYENARKRVATFINAGHESEIIFTSGTTDSLNFVAQTWARKNLKKGDVILMTEAEHHSNLVPWQIVAEETGAEIEYVELGKDGDITLEDFKSKITPKVKLAAFFHCSNVLGITLPVKEISKLVKQNGGIVVVDGAQAVPHMSLNVQNLGCDFYAFSGHKMLGPMGIGVLWVSREILESLDPYKYGGGMIDLVEMKSSTWAISPEKFEAGTPNVAGAVGLAAAIDYLSEIGMDNVSSHEKELLTYAVQKLKEIDRVKFVGPADVSSRHGLISFYLDGIHAHDVASVLNSIGVAVRSGHHCAMPLHKKLDIPASVRASFYVYNTKVEVDKLIEGIRKSIEILG</sequence>
<dbReference type="GO" id="GO:0030170">
    <property type="term" value="F:pyridoxal phosphate binding"/>
    <property type="evidence" value="ECO:0007669"/>
    <property type="project" value="UniProtKB-UniRule"/>
</dbReference>
<gene>
    <name evidence="10" type="ORF">A2415_01640</name>
</gene>
<dbReference type="Gene3D" id="3.40.640.10">
    <property type="entry name" value="Type I PLP-dependent aspartate aminotransferase-like (Major domain)"/>
    <property type="match status" value="1"/>
</dbReference>
<comment type="cofactor">
    <cofactor evidence="1 7">
        <name>pyridoxal 5'-phosphate</name>
        <dbReference type="ChEBI" id="CHEBI:597326"/>
    </cofactor>
</comment>
<comment type="caution">
    <text evidence="10">The sequence shown here is derived from an EMBL/GenBank/DDBJ whole genome shotgun (WGS) entry which is preliminary data.</text>
</comment>
<dbReference type="EC" id="2.8.1.7" evidence="3 8"/>
<dbReference type="Gene3D" id="3.90.1150.10">
    <property type="entry name" value="Aspartate Aminotransferase, domain 1"/>
    <property type="match status" value="1"/>
</dbReference>
<dbReference type="Proteomes" id="UP000179113">
    <property type="component" value="Unassembled WGS sequence"/>
</dbReference>
<comment type="similarity">
    <text evidence="2 8">Belongs to the class-V pyridoxal-phosphate-dependent aminotransferase family. Csd subfamily.</text>
</comment>
<evidence type="ECO:0000256" key="6">
    <source>
        <dbReference type="ARBA" id="ARBA00050776"/>
    </source>
</evidence>
<dbReference type="InterPro" id="IPR000192">
    <property type="entry name" value="Aminotrans_V_dom"/>
</dbReference>
<proteinExistence type="inferred from homology"/>
<dbReference type="PANTHER" id="PTHR43586">
    <property type="entry name" value="CYSTEINE DESULFURASE"/>
    <property type="match status" value="1"/>
</dbReference>
<evidence type="ECO:0000256" key="5">
    <source>
        <dbReference type="ARBA" id="ARBA00022898"/>
    </source>
</evidence>
<dbReference type="CDD" id="cd06453">
    <property type="entry name" value="SufS_like"/>
    <property type="match status" value="1"/>
</dbReference>
<feature type="domain" description="Aminotransferase class V" evidence="9">
    <location>
        <begin position="23"/>
        <end position="394"/>
    </location>
</feature>
<evidence type="ECO:0000256" key="1">
    <source>
        <dbReference type="ARBA" id="ARBA00001933"/>
    </source>
</evidence>